<sequence>MDCCSMSSVEDCQCASLGEFVLECSRAGIDMSEGWREPGLCPLTCSNGTEYRECGPACPPTCADQQPVCNTLKCVDGCHCPEGTVLEKKQCVPVESCPCHYGKQHFASGETIQQDCNAW</sequence>
<dbReference type="PANTHER" id="PTHR11339">
    <property type="entry name" value="EXTRACELLULAR MATRIX GLYCOPROTEIN RELATED"/>
    <property type="match status" value="1"/>
</dbReference>
<evidence type="ECO:0000313" key="6">
    <source>
        <dbReference type="EMBL" id="GBL67376.1"/>
    </source>
</evidence>
<feature type="domain" description="VWF/SSPO/Zonadhesin-like cysteine-rich" evidence="4">
    <location>
        <begin position="2"/>
        <end position="42"/>
    </location>
</feature>
<evidence type="ECO:0000259" key="3">
    <source>
        <dbReference type="Pfam" id="PF01826"/>
    </source>
</evidence>
<evidence type="ECO:0000259" key="4">
    <source>
        <dbReference type="Pfam" id="PF08742"/>
    </source>
</evidence>
<reference evidence="5 7" key="1">
    <citation type="journal article" date="2019" name="Sci. Rep.">
        <title>Orb-weaving spider Araneus ventricosus genome elucidates the spidroin gene catalogue.</title>
        <authorList>
            <person name="Kono N."/>
            <person name="Nakamura H."/>
            <person name="Ohtoshi R."/>
            <person name="Moran D.A.P."/>
            <person name="Shinohara A."/>
            <person name="Yoshida Y."/>
            <person name="Fujiwara M."/>
            <person name="Mori M."/>
            <person name="Tomita M."/>
            <person name="Arakawa K."/>
        </authorList>
    </citation>
    <scope>NUCLEOTIDE SEQUENCE [LARGE SCALE GENOMIC DNA]</scope>
</reference>
<dbReference type="InterPro" id="IPR002919">
    <property type="entry name" value="TIL_dom"/>
</dbReference>
<name>A0A4Y1ZU46_ARAVE</name>
<keyword evidence="2" id="KW-1015">Disulfide bond</keyword>
<evidence type="ECO:0000313" key="5">
    <source>
        <dbReference type="EMBL" id="GBL67364.1"/>
    </source>
</evidence>
<evidence type="ECO:0000313" key="7">
    <source>
        <dbReference type="Proteomes" id="UP000499080"/>
    </source>
</evidence>
<dbReference type="CDD" id="cd19941">
    <property type="entry name" value="TIL"/>
    <property type="match status" value="1"/>
</dbReference>
<dbReference type="EMBL" id="BGPR01077786">
    <property type="protein sequence ID" value="GBL67376.1"/>
    <property type="molecule type" value="Genomic_DNA"/>
</dbReference>
<dbReference type="AlphaFoldDB" id="A0A4Y1ZU46"/>
<dbReference type="Gene3D" id="2.10.25.10">
    <property type="entry name" value="Laminin"/>
    <property type="match status" value="1"/>
</dbReference>
<evidence type="ECO:0000256" key="2">
    <source>
        <dbReference type="ARBA" id="ARBA00023157"/>
    </source>
</evidence>
<comment type="similarity">
    <text evidence="1">Belongs to the serine protease inhibitor-like (TIL domain-containing) family.</text>
</comment>
<dbReference type="InterPro" id="IPR014853">
    <property type="entry name" value="VWF/SSPO/ZAN-like_Cys-rich_dom"/>
</dbReference>
<dbReference type="Pfam" id="PF01826">
    <property type="entry name" value="TIL"/>
    <property type="match status" value="1"/>
</dbReference>
<dbReference type="Proteomes" id="UP000499080">
    <property type="component" value="Unassembled WGS sequence"/>
</dbReference>
<feature type="domain" description="TIL" evidence="3">
    <location>
        <begin position="45"/>
        <end position="97"/>
    </location>
</feature>
<evidence type="ECO:0000256" key="1">
    <source>
        <dbReference type="ARBA" id="ARBA00007611"/>
    </source>
</evidence>
<accession>A0A4Y1ZU46</accession>
<comment type="caution">
    <text evidence="5">The sequence shown here is derived from an EMBL/GenBank/DDBJ whole genome shotgun (WGS) entry which is preliminary data.</text>
</comment>
<keyword evidence="7" id="KW-1185">Reference proteome</keyword>
<dbReference type="OrthoDB" id="6019304at2759"/>
<dbReference type="InterPro" id="IPR036084">
    <property type="entry name" value="Ser_inhib-like_sf"/>
</dbReference>
<protein>
    <submittedName>
        <fullName evidence="5">SCO-spondin</fullName>
    </submittedName>
</protein>
<dbReference type="Pfam" id="PF08742">
    <property type="entry name" value="C8"/>
    <property type="match status" value="1"/>
</dbReference>
<dbReference type="InterPro" id="IPR050780">
    <property type="entry name" value="Mucin_vWF_Thrombospondin_sf"/>
</dbReference>
<proteinExistence type="inferred from homology"/>
<dbReference type="EMBL" id="BGPR01077784">
    <property type="protein sequence ID" value="GBL67364.1"/>
    <property type="molecule type" value="Genomic_DNA"/>
</dbReference>
<gene>
    <name evidence="5" type="primary">SSPO_6</name>
    <name evidence="6" type="synonym">SSPO_2</name>
    <name evidence="6" type="ORF">AVEN_174615_1</name>
    <name evidence="5" type="ORF">AVEN_262116_1</name>
</gene>
<dbReference type="FunFam" id="2.10.25.10:FF:000055">
    <property type="entry name" value="alpha-tectorin isoform X1"/>
    <property type="match status" value="1"/>
</dbReference>
<dbReference type="SUPFAM" id="SSF57567">
    <property type="entry name" value="Serine protease inhibitors"/>
    <property type="match status" value="1"/>
</dbReference>
<organism evidence="5 7">
    <name type="scientific">Araneus ventricosus</name>
    <name type="common">Orbweaver spider</name>
    <name type="synonym">Epeira ventricosa</name>
    <dbReference type="NCBI Taxonomy" id="182803"/>
    <lineage>
        <taxon>Eukaryota</taxon>
        <taxon>Metazoa</taxon>
        <taxon>Ecdysozoa</taxon>
        <taxon>Arthropoda</taxon>
        <taxon>Chelicerata</taxon>
        <taxon>Arachnida</taxon>
        <taxon>Araneae</taxon>
        <taxon>Araneomorphae</taxon>
        <taxon>Entelegynae</taxon>
        <taxon>Araneoidea</taxon>
        <taxon>Araneidae</taxon>
        <taxon>Araneus</taxon>
    </lineage>
</organism>